<gene>
    <name evidence="6" type="ORF">F503_07948</name>
</gene>
<evidence type="ECO:0000256" key="4">
    <source>
        <dbReference type="SAM" id="MobiDB-lite"/>
    </source>
</evidence>
<evidence type="ECO:0000313" key="6">
    <source>
        <dbReference type="EMBL" id="EPE07297.1"/>
    </source>
</evidence>
<dbReference type="InterPro" id="IPR005511">
    <property type="entry name" value="SMP-30"/>
</dbReference>
<dbReference type="GO" id="GO:0004341">
    <property type="term" value="F:gluconolactonase activity"/>
    <property type="evidence" value="ECO:0007669"/>
    <property type="project" value="TreeGrafter"/>
</dbReference>
<feature type="region of interest" description="Disordered" evidence="4">
    <location>
        <begin position="9"/>
        <end position="28"/>
    </location>
</feature>
<comment type="cofactor">
    <cofactor evidence="3">
        <name>Zn(2+)</name>
        <dbReference type="ChEBI" id="CHEBI:29105"/>
    </cofactor>
    <text evidence="3">Binds 1 divalent metal cation per subunit.</text>
</comment>
<evidence type="ECO:0000256" key="2">
    <source>
        <dbReference type="PIRSR" id="PIRSR605511-1"/>
    </source>
</evidence>
<dbReference type="PANTHER" id="PTHR10907:SF47">
    <property type="entry name" value="REGUCALCIN"/>
    <property type="match status" value="1"/>
</dbReference>
<feature type="binding site" evidence="3">
    <location>
        <position position="56"/>
    </location>
    <ligand>
        <name>a divalent metal cation</name>
        <dbReference type="ChEBI" id="CHEBI:60240"/>
    </ligand>
</feature>
<dbReference type="eggNOG" id="KOG4499">
    <property type="taxonomic scope" value="Eukaryota"/>
</dbReference>
<sequence length="345" mass="37576">MLTALLSSLQKRQEQEQEQEQEQSDVRAATANDAMADIQVWEVTEPYLDLHCQLGEGPFYEEETHSLRFVDIISHRIHTVDLAAGPSSLHTLELDTTVAVTADIEGVDPREKLAVGLKYGLAILDRKTGKYEYVYKFTDSVKPQGVTTDFERTRANDGAADPHGRFWLGSMTDFNLGDFQPEGGLFLFGPSSKSGLFKAGLTIPNALGFSPDNRTLYFTHTTDNKVYAYDYDLETGAATNERVVYTHPGPGSPDGFRVDVEGNIWHAFYGGGCVLKIDPATGSILGKVVLPTSNITCTQFVGTELFITSASDDAAAGGEQSKALGGAVFKVDVGVKGLPLFKYKQ</sequence>
<keyword evidence="7" id="KW-1185">Reference proteome</keyword>
<comment type="similarity">
    <text evidence="1">Belongs to the SMP-30/CGR1 family.</text>
</comment>
<dbReference type="EMBL" id="KE148151">
    <property type="protein sequence ID" value="EPE07297.1"/>
    <property type="molecule type" value="Genomic_DNA"/>
</dbReference>
<evidence type="ECO:0000259" key="5">
    <source>
        <dbReference type="Pfam" id="PF08450"/>
    </source>
</evidence>
<dbReference type="InterPro" id="IPR013658">
    <property type="entry name" value="SGL"/>
</dbReference>
<reference evidence="6 7" key="1">
    <citation type="journal article" date="2013" name="BMC Genomics">
        <title>The genome and transcriptome of the pine saprophyte Ophiostoma piceae, and a comparison with the bark beetle-associated pine pathogen Grosmannia clavigera.</title>
        <authorList>
            <person name="Haridas S."/>
            <person name="Wang Y."/>
            <person name="Lim L."/>
            <person name="Massoumi Alamouti S."/>
            <person name="Jackman S."/>
            <person name="Docking R."/>
            <person name="Robertson G."/>
            <person name="Birol I."/>
            <person name="Bohlmann J."/>
            <person name="Breuil C."/>
        </authorList>
    </citation>
    <scope>NUCLEOTIDE SEQUENCE [LARGE SCALE GENOMIC DNA]</scope>
    <source>
        <strain evidence="6 7">UAMH 11346</strain>
    </source>
</reference>
<name>S3C3E9_OPHP1</name>
<dbReference type="PANTHER" id="PTHR10907">
    <property type="entry name" value="REGUCALCIN"/>
    <property type="match status" value="1"/>
</dbReference>
<keyword evidence="3" id="KW-0479">Metal-binding</keyword>
<accession>S3C3E9</accession>
<feature type="binding site" evidence="3">
    <location>
        <position position="205"/>
    </location>
    <ligand>
        <name>a divalent metal cation</name>
        <dbReference type="ChEBI" id="CHEBI:60240"/>
    </ligand>
</feature>
<dbReference type="HOGENOM" id="CLU_036110_3_0_1"/>
<dbReference type="AlphaFoldDB" id="S3C3E9"/>
<feature type="binding site" evidence="3">
    <location>
        <position position="156"/>
    </location>
    <ligand>
        <name>substrate</name>
    </ligand>
</feature>
<dbReference type="PRINTS" id="PR01790">
    <property type="entry name" value="SMP30FAMILY"/>
</dbReference>
<keyword evidence="3" id="KW-0862">Zinc</keyword>
<protein>
    <submittedName>
        <fullName evidence="6">Calcium homeostasis protein</fullName>
    </submittedName>
</protein>
<feature type="binding site" evidence="3">
    <location>
        <position position="254"/>
    </location>
    <ligand>
        <name>a divalent metal cation</name>
        <dbReference type="ChEBI" id="CHEBI:60240"/>
    </ligand>
</feature>
<organism evidence="6 7">
    <name type="scientific">Ophiostoma piceae (strain UAMH 11346)</name>
    <name type="common">Sap stain fungus</name>
    <dbReference type="NCBI Taxonomy" id="1262450"/>
    <lineage>
        <taxon>Eukaryota</taxon>
        <taxon>Fungi</taxon>
        <taxon>Dikarya</taxon>
        <taxon>Ascomycota</taxon>
        <taxon>Pezizomycotina</taxon>
        <taxon>Sordariomycetes</taxon>
        <taxon>Sordariomycetidae</taxon>
        <taxon>Ophiostomatales</taxon>
        <taxon>Ophiostomataceae</taxon>
        <taxon>Ophiostoma</taxon>
    </lineage>
</organism>
<dbReference type="OMA" id="WAGTMRY"/>
<feature type="domain" description="SMP-30/Gluconolactonase/LRE-like region" evidence="5">
    <location>
        <begin position="54"/>
        <end position="310"/>
    </location>
</feature>
<dbReference type="VEuPathDB" id="FungiDB:F503_07948"/>
<dbReference type="GO" id="GO:0005509">
    <property type="term" value="F:calcium ion binding"/>
    <property type="evidence" value="ECO:0007669"/>
    <property type="project" value="TreeGrafter"/>
</dbReference>
<evidence type="ECO:0000256" key="3">
    <source>
        <dbReference type="PIRSR" id="PIRSR605511-2"/>
    </source>
</evidence>
<dbReference type="OrthoDB" id="423498at2759"/>
<dbReference type="InterPro" id="IPR011042">
    <property type="entry name" value="6-blade_b-propeller_TolB-like"/>
</dbReference>
<dbReference type="SUPFAM" id="SSF63829">
    <property type="entry name" value="Calcium-dependent phosphotriesterase"/>
    <property type="match status" value="1"/>
</dbReference>
<feature type="active site" description="Proton donor/acceptor" evidence="2">
    <location>
        <position position="254"/>
    </location>
</feature>
<feature type="binding site" evidence="3">
    <location>
        <position position="154"/>
    </location>
    <ligand>
        <name>a divalent metal cation</name>
        <dbReference type="ChEBI" id="CHEBI:60240"/>
    </ligand>
</feature>
<evidence type="ECO:0000256" key="1">
    <source>
        <dbReference type="ARBA" id="ARBA00008853"/>
    </source>
</evidence>
<dbReference type="Proteomes" id="UP000016923">
    <property type="component" value="Unassembled WGS sequence"/>
</dbReference>
<dbReference type="Gene3D" id="2.120.10.30">
    <property type="entry name" value="TolB, C-terminal domain"/>
    <property type="match status" value="1"/>
</dbReference>
<proteinExistence type="inferred from homology"/>
<dbReference type="STRING" id="1262450.S3C3E9"/>
<dbReference type="Pfam" id="PF08450">
    <property type="entry name" value="SGL"/>
    <property type="match status" value="1"/>
</dbReference>
<evidence type="ECO:0000313" key="7">
    <source>
        <dbReference type="Proteomes" id="UP000016923"/>
    </source>
</evidence>